<dbReference type="EMBL" id="PVNP01000211">
    <property type="protein sequence ID" value="PRO71268.1"/>
    <property type="molecule type" value="Genomic_DNA"/>
</dbReference>
<dbReference type="AlphaFoldDB" id="A0A2S9V489"/>
<dbReference type="InterPro" id="IPR049492">
    <property type="entry name" value="BD-FAE-like_dom"/>
</dbReference>
<comment type="caution">
    <text evidence="2">The sequence shown here is derived from an EMBL/GenBank/DDBJ whole genome shotgun (WGS) entry which is preliminary data.</text>
</comment>
<dbReference type="Proteomes" id="UP000238949">
    <property type="component" value="Unassembled WGS sequence"/>
</dbReference>
<evidence type="ECO:0000259" key="1">
    <source>
        <dbReference type="Pfam" id="PF20434"/>
    </source>
</evidence>
<dbReference type="InterPro" id="IPR029058">
    <property type="entry name" value="AB_hydrolase_fold"/>
</dbReference>
<feature type="domain" description="BD-FAE-like" evidence="1">
    <location>
        <begin position="1"/>
        <end position="90"/>
    </location>
</feature>
<dbReference type="SUPFAM" id="SSF53474">
    <property type="entry name" value="alpha/beta-Hydrolases"/>
    <property type="match status" value="1"/>
</dbReference>
<dbReference type="RefSeq" id="WP_105936722.1">
    <property type="nucleotide sequence ID" value="NZ_PVNP01000211.1"/>
</dbReference>
<dbReference type="Pfam" id="PF20434">
    <property type="entry name" value="BD-FAE"/>
    <property type="match status" value="1"/>
</dbReference>
<accession>A0A2S9V489</accession>
<dbReference type="OrthoDB" id="9771666at2"/>
<organism evidence="2 3">
    <name type="scientific">Alteromonas alba</name>
    <dbReference type="NCBI Taxonomy" id="2079529"/>
    <lineage>
        <taxon>Bacteria</taxon>
        <taxon>Pseudomonadati</taxon>
        <taxon>Pseudomonadota</taxon>
        <taxon>Gammaproteobacteria</taxon>
        <taxon>Alteromonadales</taxon>
        <taxon>Alteromonadaceae</taxon>
        <taxon>Alteromonas/Salinimonas group</taxon>
        <taxon>Alteromonas</taxon>
    </lineage>
</organism>
<dbReference type="Gene3D" id="3.40.50.1820">
    <property type="entry name" value="alpha/beta hydrolase"/>
    <property type="match status" value="1"/>
</dbReference>
<gene>
    <name evidence="2" type="ORF">C6Y40_22995</name>
</gene>
<protein>
    <recommendedName>
        <fullName evidence="1">BD-FAE-like domain-containing protein</fullName>
    </recommendedName>
</protein>
<evidence type="ECO:0000313" key="3">
    <source>
        <dbReference type="Proteomes" id="UP000238949"/>
    </source>
</evidence>
<proteinExistence type="predicted"/>
<reference evidence="3" key="1">
    <citation type="journal article" date="2020" name="Int. J. Syst. Evol. Microbiol.">
        <title>Alteromonas alba sp. nov., a marine bacterium isolated from the seawater of the West Pacific Ocean.</title>
        <authorList>
            <person name="Sun C."/>
            <person name="Wu Y.-H."/>
            <person name="Xamxidin M."/>
            <person name="Cheng H."/>
            <person name="Xu X.-W."/>
        </authorList>
    </citation>
    <scope>NUCLEOTIDE SEQUENCE [LARGE SCALE GENOMIC DNA]</scope>
    <source>
        <strain evidence="3">190</strain>
    </source>
</reference>
<name>A0A2S9V489_9ALTE</name>
<sequence>MKAVVDFYGPTVFVEMGKFPSIFDHKAPNSPESMVIGGQPHLPENAQKVDEYNPITYISTERNLPPFLIMHANSDPVVPFNQSVLLYQALRTNNHEVVFYNVQGGGRGYRFFIPAVTQKVGAFFKKHL</sequence>
<evidence type="ECO:0000313" key="2">
    <source>
        <dbReference type="EMBL" id="PRO71268.1"/>
    </source>
</evidence>
<keyword evidence="3" id="KW-1185">Reference proteome</keyword>